<dbReference type="Pfam" id="PF00326">
    <property type="entry name" value="Peptidase_S9"/>
    <property type="match status" value="1"/>
</dbReference>
<reference evidence="5 6" key="2">
    <citation type="submission" date="2023-12" db="EMBL/GenBank/DDBJ databases">
        <title>Description of an unclassified Opitutus bacterium of Verrucomicrobiota.</title>
        <authorList>
            <person name="Zhang D.-F."/>
        </authorList>
    </citation>
    <scope>NUCLEOTIDE SEQUENCE [LARGE SCALE GENOMIC DNA]</scope>
    <source>
        <strain evidence="5 6">WL0086</strain>
    </source>
</reference>
<dbReference type="RefSeq" id="WP_221029383.1">
    <property type="nucleotide sequence ID" value="NZ_CP139781.1"/>
</dbReference>
<dbReference type="PANTHER" id="PTHR42776">
    <property type="entry name" value="SERINE PEPTIDASE S9 FAMILY MEMBER"/>
    <property type="match status" value="1"/>
</dbReference>
<keyword evidence="6" id="KW-1185">Reference proteome</keyword>
<dbReference type="InterPro" id="IPR029058">
    <property type="entry name" value="AB_hydrolase_fold"/>
</dbReference>
<dbReference type="Gene3D" id="3.40.50.1820">
    <property type="entry name" value="alpha/beta hydrolase"/>
    <property type="match status" value="1"/>
</dbReference>
<keyword evidence="1" id="KW-0378">Hydrolase</keyword>
<feature type="region of interest" description="Disordered" evidence="2">
    <location>
        <begin position="664"/>
        <end position="686"/>
    </location>
</feature>
<accession>A0ABZ1C9E4</accession>
<dbReference type="Proteomes" id="UP000738431">
    <property type="component" value="Chromosome"/>
</dbReference>
<dbReference type="SUPFAM" id="SSF53474">
    <property type="entry name" value="alpha/beta-Hydrolases"/>
    <property type="match status" value="1"/>
</dbReference>
<name>A0ABZ1C9E4_9BACT</name>
<feature type="chain" id="PRO_5047117334" evidence="3">
    <location>
        <begin position="32"/>
        <end position="837"/>
    </location>
</feature>
<evidence type="ECO:0000256" key="2">
    <source>
        <dbReference type="SAM" id="MobiDB-lite"/>
    </source>
</evidence>
<proteinExistence type="predicted"/>
<evidence type="ECO:0000313" key="5">
    <source>
        <dbReference type="EMBL" id="WRQ87204.1"/>
    </source>
</evidence>
<dbReference type="PANTHER" id="PTHR42776:SF27">
    <property type="entry name" value="DIPEPTIDYL PEPTIDASE FAMILY MEMBER 6"/>
    <property type="match status" value="1"/>
</dbReference>
<dbReference type="EMBL" id="CP139781">
    <property type="protein sequence ID" value="WRQ87204.1"/>
    <property type="molecule type" value="Genomic_DNA"/>
</dbReference>
<feature type="compositionally biased region" description="Low complexity" evidence="2">
    <location>
        <begin position="664"/>
        <end position="674"/>
    </location>
</feature>
<protein>
    <submittedName>
        <fullName evidence="5">Prolyl oligopeptidase family serine peptidase</fullName>
    </submittedName>
</protein>
<organism evidence="5 6">
    <name type="scientific">Actomonas aquatica</name>
    <dbReference type="NCBI Taxonomy" id="2866162"/>
    <lineage>
        <taxon>Bacteria</taxon>
        <taxon>Pseudomonadati</taxon>
        <taxon>Verrucomicrobiota</taxon>
        <taxon>Opitutia</taxon>
        <taxon>Opitutales</taxon>
        <taxon>Opitutaceae</taxon>
        <taxon>Actomonas</taxon>
    </lineage>
</organism>
<evidence type="ECO:0000313" key="6">
    <source>
        <dbReference type="Proteomes" id="UP000738431"/>
    </source>
</evidence>
<evidence type="ECO:0000256" key="3">
    <source>
        <dbReference type="SAM" id="SignalP"/>
    </source>
</evidence>
<keyword evidence="3" id="KW-0732">Signal</keyword>
<sequence>MPLPRPHCSRRFITCALALLIALTAPPTASAQLFGGASRPVARQDGIERQLAPPRASLATLSRDGRHLAYAVHAGGRTRIDIVATTPPYAKQSIQLGDTRGARLLSLQWTSPDRLVLATEDWAIATATLSDGSARIVLDPSRFTIGVSGQLDTTFAARDNPLQFERLARPPRLLALAPDAPDTVIVEGVAGRDLEDAIATTARLDLTDGSLKELEQVRLIAPAMRTWADPQGRYRLLEDRTYFPLQWRARDLRANGRLGRWRPLEDVIASTLATAFEADADRLWLDRALPLGFNRDGTTLYFATNVDRDSYALRAWDFARDSLTDLQVDLPGIDLAPPVADVTTRFIGSYERQQRRVNAALFYTDFAPVPPPNPLVFDRASGELAGVRVAALPAGAHWIDPQLAALQPLLERDHPGRLVHILDWDDARQFLLVNVASAASTGRYYLYRTADAAWVEILRRDEIDRAADHHRVESFTLTADDGSPLHGRVTYPRQPLGKTPPLVCFLPDGPWQVSDHTHSAPAQMLAEYGCLVLEVDYRGSAGHGNATLLAGRDAPDHVAHADLTRAMAWLAEKQTYNPRRVALIGVGYGGWLALRAAQLSPSAFSSVAALNAFDDLDHLFTPPPERERPDGTVSALRLAQDMQGYLEATRRDLDATINLVSGGTSDTSFSSGSTIDPSTYSDGEGEEVDENVTYSEENQWNRYNTTSRFRALDRMVRHQEPTPVPFRVRFAQWFFGEDTHRNEAYSVSEHADLIDAAVLLCATPDEAGHSFSATRKIAAALADARHPAEVWELPASPWNRSIAERPEVWLRVAEFLNETLLNFDVEIGPSREVPDAP</sequence>
<dbReference type="InterPro" id="IPR001375">
    <property type="entry name" value="Peptidase_S9_cat"/>
</dbReference>
<reference evidence="5 6" key="1">
    <citation type="submission" date="2021-08" db="EMBL/GenBank/DDBJ databases">
        <authorList>
            <person name="Zhang D."/>
            <person name="Zhang A."/>
            <person name="Wang L."/>
        </authorList>
    </citation>
    <scope>NUCLEOTIDE SEQUENCE [LARGE SCALE GENOMIC DNA]</scope>
    <source>
        <strain evidence="5 6">WL0086</strain>
    </source>
</reference>
<gene>
    <name evidence="5" type="ORF">K1X11_020520</name>
</gene>
<feature type="domain" description="Peptidase S9 prolyl oligopeptidase catalytic" evidence="4">
    <location>
        <begin position="520"/>
        <end position="617"/>
    </location>
</feature>
<evidence type="ECO:0000256" key="1">
    <source>
        <dbReference type="ARBA" id="ARBA00022801"/>
    </source>
</evidence>
<evidence type="ECO:0000259" key="4">
    <source>
        <dbReference type="Pfam" id="PF00326"/>
    </source>
</evidence>
<feature type="signal peptide" evidence="3">
    <location>
        <begin position="1"/>
        <end position="31"/>
    </location>
</feature>